<dbReference type="RefSeq" id="XP_013326966.1">
    <property type="nucleotide sequence ID" value="XM_013471512.1"/>
</dbReference>
<dbReference type="GO" id="GO:0046589">
    <property type="term" value="F:ribonuclease T1 activity"/>
    <property type="evidence" value="ECO:0007669"/>
    <property type="project" value="UniProtKB-EC"/>
</dbReference>
<evidence type="ECO:0000256" key="6">
    <source>
        <dbReference type="ARBA" id="ARBA00023157"/>
    </source>
</evidence>
<evidence type="ECO:0000313" key="11">
    <source>
        <dbReference type="Proteomes" id="UP000053958"/>
    </source>
</evidence>
<evidence type="ECO:0000256" key="1">
    <source>
        <dbReference type="ARBA" id="ARBA00009006"/>
    </source>
</evidence>
<dbReference type="Proteomes" id="UP000053958">
    <property type="component" value="Unassembled WGS sequence"/>
</dbReference>
<evidence type="ECO:0000256" key="9">
    <source>
        <dbReference type="SAM" id="SignalP"/>
    </source>
</evidence>
<evidence type="ECO:0000256" key="5">
    <source>
        <dbReference type="ARBA" id="ARBA00022801"/>
    </source>
</evidence>
<dbReference type="OrthoDB" id="5425539at2759"/>
<dbReference type="AlphaFoldDB" id="A0A0F4YQ26"/>
<dbReference type="GO" id="GO:0003723">
    <property type="term" value="F:RNA binding"/>
    <property type="evidence" value="ECO:0007669"/>
    <property type="project" value="InterPro"/>
</dbReference>
<comment type="caution">
    <text evidence="10">The sequence shown here is derived from an EMBL/GenBank/DDBJ whole genome shotgun (WGS) entry which is preliminary data.</text>
</comment>
<keyword evidence="5" id="KW-0378">Hydrolase</keyword>
<dbReference type="EMBL" id="LASV01000266">
    <property type="protein sequence ID" value="KKA20354.1"/>
    <property type="molecule type" value="Genomic_DNA"/>
</dbReference>
<proteinExistence type="inferred from homology"/>
<comment type="similarity">
    <text evidence="1">Belongs to the ribonuclease N1/T1 family.</text>
</comment>
<dbReference type="SUPFAM" id="SSF53933">
    <property type="entry name" value="Microbial ribonucleases"/>
    <property type="match status" value="1"/>
</dbReference>
<evidence type="ECO:0000256" key="7">
    <source>
        <dbReference type="ARBA" id="ARBA00023239"/>
    </source>
</evidence>
<evidence type="ECO:0000256" key="2">
    <source>
        <dbReference type="ARBA" id="ARBA00012549"/>
    </source>
</evidence>
<dbReference type="Pfam" id="PF00545">
    <property type="entry name" value="Ribonuclease"/>
    <property type="match status" value="1"/>
</dbReference>
<keyword evidence="11" id="KW-1185">Reference proteome</keyword>
<protein>
    <recommendedName>
        <fullName evidence="2">ribonuclease T1</fullName>
        <ecNumber evidence="2">4.6.1.24</ecNumber>
    </recommendedName>
</protein>
<dbReference type="GeneID" id="25317949"/>
<reference evidence="10 11" key="1">
    <citation type="submission" date="2015-04" db="EMBL/GenBank/DDBJ databases">
        <authorList>
            <person name="Heijne W.H."/>
            <person name="Fedorova N.D."/>
            <person name="Nierman W.C."/>
            <person name="Vollebregt A.W."/>
            <person name="Zhao Z."/>
            <person name="Wu L."/>
            <person name="Kumar M."/>
            <person name="Stam H."/>
            <person name="van den Berg M.A."/>
            <person name="Pel H.J."/>
        </authorList>
    </citation>
    <scope>NUCLEOTIDE SEQUENCE [LARGE SCALE GENOMIC DNA]</scope>
    <source>
        <strain evidence="10 11">CBS 393.64</strain>
    </source>
</reference>
<organism evidence="10 11">
    <name type="scientific">Rasamsonia emersonii (strain ATCC 16479 / CBS 393.64 / IMI 116815)</name>
    <dbReference type="NCBI Taxonomy" id="1408163"/>
    <lineage>
        <taxon>Eukaryota</taxon>
        <taxon>Fungi</taxon>
        <taxon>Dikarya</taxon>
        <taxon>Ascomycota</taxon>
        <taxon>Pezizomycotina</taxon>
        <taxon>Eurotiomycetes</taxon>
        <taxon>Eurotiomycetidae</taxon>
        <taxon>Eurotiales</taxon>
        <taxon>Trichocomaceae</taxon>
        <taxon>Rasamsonia</taxon>
    </lineage>
</organism>
<evidence type="ECO:0000256" key="4">
    <source>
        <dbReference type="ARBA" id="ARBA00022759"/>
    </source>
</evidence>
<comment type="catalytic activity">
    <reaction evidence="8">
        <text>[RNA] containing guanosine + H2O = an [RNA fragment]-3'-guanosine-3'-phosphate + a 5'-hydroxy-ribonucleotide-3'-[RNA fragment].</text>
        <dbReference type="EC" id="4.6.1.24"/>
    </reaction>
</comment>
<evidence type="ECO:0000256" key="8">
    <source>
        <dbReference type="ARBA" id="ARBA00034015"/>
    </source>
</evidence>
<dbReference type="InterPro" id="IPR016191">
    <property type="entry name" value="Ribonuclease/ribotoxin"/>
</dbReference>
<sequence length="126" mass="13346">MYLSKLLTLTSLLIGASSAAIIKRDCAATCGSHCYSSDEINAAVQQGYSLEQSGNEAGDYPHEYKDYEGFNFPVPGPYYEFPILADGQTYDGGSPGADRVIFNDSGELAGVITHTGASGDGFVQCQ</sequence>
<keyword evidence="6" id="KW-1015">Disulfide bond</keyword>
<name>A0A0F4YQ26_RASE3</name>
<dbReference type="Gene3D" id="3.10.450.30">
    <property type="entry name" value="Microbial ribonucleases"/>
    <property type="match status" value="1"/>
</dbReference>
<keyword evidence="3" id="KW-0540">Nuclease</keyword>
<keyword evidence="9" id="KW-0732">Signal</keyword>
<evidence type="ECO:0000313" key="10">
    <source>
        <dbReference type="EMBL" id="KKA20354.1"/>
    </source>
</evidence>
<dbReference type="PANTHER" id="PTHR42104">
    <property type="entry name" value="EXTRACELLULAR GUANYL-SPECIFIC RIBONUCLEASE RNTA (AFU_ORTHOLOGUE AFUA_4G03230)"/>
    <property type="match status" value="1"/>
</dbReference>
<dbReference type="PANTHER" id="PTHR42104:SF1">
    <property type="entry name" value="EXTRACELLULAR GUANYL-SPECIFIC RIBONUCLEASE RNTA (AFU_ORTHOLOGUE AFUA_4G03230)"/>
    <property type="match status" value="1"/>
</dbReference>
<dbReference type="InterPro" id="IPR000026">
    <property type="entry name" value="N1-like"/>
</dbReference>
<keyword evidence="7" id="KW-0456">Lyase</keyword>
<accession>A0A0F4YQ26</accession>
<keyword evidence="4" id="KW-0255">Endonuclease</keyword>
<feature type="chain" id="PRO_5002482049" description="ribonuclease T1" evidence="9">
    <location>
        <begin position="20"/>
        <end position="126"/>
    </location>
</feature>
<dbReference type="GO" id="GO:0016787">
    <property type="term" value="F:hydrolase activity"/>
    <property type="evidence" value="ECO:0007669"/>
    <property type="project" value="UniProtKB-KW"/>
</dbReference>
<dbReference type="CDD" id="cd00606">
    <property type="entry name" value="fungal_RNase"/>
    <property type="match status" value="1"/>
</dbReference>
<feature type="signal peptide" evidence="9">
    <location>
        <begin position="1"/>
        <end position="19"/>
    </location>
</feature>
<dbReference type="EC" id="4.6.1.24" evidence="2"/>
<evidence type="ECO:0000256" key="3">
    <source>
        <dbReference type="ARBA" id="ARBA00022722"/>
    </source>
</evidence>
<gene>
    <name evidence="10" type="ORF">T310_5609</name>
</gene>